<organism evidence="1 2">
    <name type="scientific">Pseudoalteromonas piratica</name>
    <dbReference type="NCBI Taxonomy" id="1348114"/>
    <lineage>
        <taxon>Bacteria</taxon>
        <taxon>Pseudomonadati</taxon>
        <taxon>Pseudomonadota</taxon>
        <taxon>Gammaproteobacteria</taxon>
        <taxon>Alteromonadales</taxon>
        <taxon>Pseudoalteromonadaceae</taxon>
        <taxon>Pseudoalteromonas</taxon>
    </lineage>
</organism>
<reference evidence="1 2" key="1">
    <citation type="submission" date="2014-11" db="EMBL/GenBank/DDBJ databases">
        <title>Complete Genome Sequence of Pseudoalteromonas sp. Strain OCN003 Isolated from Kaneohe Bay, Oahu, Hawaii.</title>
        <authorList>
            <person name="Beurmann S."/>
            <person name="Videau P."/>
            <person name="Ushijima B."/>
            <person name="Smith A.M."/>
            <person name="Aeby G.S."/>
            <person name="Callahan S.M."/>
            <person name="Belcaid M."/>
        </authorList>
    </citation>
    <scope>NUCLEOTIDE SEQUENCE [LARGE SCALE GENOMIC DNA]</scope>
    <source>
        <strain evidence="1 2">OCN003</strain>
    </source>
</reference>
<dbReference type="AlphaFoldDB" id="A0A0A7ELR2"/>
<gene>
    <name evidence="1" type="ORF">OM33_17660</name>
</gene>
<dbReference type="OrthoDB" id="9876641at2"/>
<dbReference type="EMBL" id="CP009889">
    <property type="protein sequence ID" value="AIY66917.1"/>
    <property type="molecule type" value="Genomic_DNA"/>
</dbReference>
<dbReference type="Pfam" id="PF09474">
    <property type="entry name" value="Type_III_YscX"/>
    <property type="match status" value="1"/>
</dbReference>
<evidence type="ECO:0000313" key="2">
    <source>
        <dbReference type="Proteomes" id="UP000030341"/>
    </source>
</evidence>
<proteinExistence type="predicted"/>
<dbReference type="STRING" id="1348114.OM33_17660"/>
<dbReference type="HOGENOM" id="CLU_1979670_0_0_6"/>
<keyword evidence="2" id="KW-1185">Reference proteome</keyword>
<protein>
    <submittedName>
        <fullName evidence="1">Uncharacterized protein</fullName>
    </submittedName>
</protein>
<dbReference type="eggNOG" id="ENOG5033TSV">
    <property type="taxonomic scope" value="Bacteria"/>
</dbReference>
<dbReference type="InterPro" id="IPR012672">
    <property type="entry name" value="T3SS_YscX"/>
</dbReference>
<dbReference type="Proteomes" id="UP000030341">
    <property type="component" value="Chromosome 2"/>
</dbReference>
<dbReference type="RefSeq" id="WP_040135544.1">
    <property type="nucleotide sequence ID" value="NZ_CP009889.1"/>
</dbReference>
<accession>A0A0A7ELR2</accession>
<sequence length="126" mass="14055">MSTPIDLKVGLTSISHIRHDEVPTKLPEKSELPQLGEAIDSHFDALFHVYQGQTLVENTCRLSDATCKEIAHLNLFNMPTDTLQWLGEMKKSGDVDTKTEQEARAVLNEIAELSLILNISSKLLVQ</sequence>
<name>A0A0A7ELR2_9GAMM</name>
<evidence type="ECO:0000313" key="1">
    <source>
        <dbReference type="EMBL" id="AIY66917.1"/>
    </source>
</evidence>
<dbReference type="KEGG" id="pseo:OM33_17660"/>